<dbReference type="RefSeq" id="WP_331255592.1">
    <property type="nucleotide sequence ID" value="NZ_CP133270.1"/>
</dbReference>
<name>A0ABZ2C591_9PROT</name>
<gene>
    <name evidence="1" type="ORF">Bealeia1_00951</name>
</gene>
<evidence type="ECO:0000313" key="1">
    <source>
        <dbReference type="EMBL" id="WVX66766.1"/>
    </source>
</evidence>
<dbReference type="InterPro" id="IPR009057">
    <property type="entry name" value="Homeodomain-like_sf"/>
</dbReference>
<reference evidence="1 2" key="1">
    <citation type="journal article" date="2024" name="Environ. Microbiol.">
        <title>Novel evolutionary insights on the interactions of the Holosporales (Alphaproteobacteria) with eukaryotic hosts from comparative genomics.</title>
        <authorList>
            <person name="Giovannini M."/>
            <person name="Petroni G."/>
            <person name="Castelli M."/>
        </authorList>
    </citation>
    <scope>NUCLEOTIDE SEQUENCE [LARGE SCALE GENOMIC DNA]</scope>
    <source>
        <strain evidence="1 2">US_Bl 15I1</strain>
    </source>
</reference>
<protein>
    <submittedName>
        <fullName evidence="1">IS630 family transposase domain protein</fullName>
    </submittedName>
</protein>
<dbReference type="Proteomes" id="UP001330434">
    <property type="component" value="Chromosome"/>
</dbReference>
<accession>A0ABZ2C591</accession>
<sequence>MYKEEIKIELTIKEKQELEFQHSKERDRRVADRIKAVLLNAEGWTQKQIAQALRIRYETVQNHLNDYKNSKS</sequence>
<dbReference type="InterPro" id="IPR036388">
    <property type="entry name" value="WH-like_DNA-bd_sf"/>
</dbReference>
<evidence type="ECO:0000313" key="2">
    <source>
        <dbReference type="Proteomes" id="UP001330434"/>
    </source>
</evidence>
<dbReference type="SUPFAM" id="SSF46689">
    <property type="entry name" value="Homeodomain-like"/>
    <property type="match status" value="1"/>
</dbReference>
<dbReference type="Gene3D" id="1.10.10.10">
    <property type="entry name" value="Winged helix-like DNA-binding domain superfamily/Winged helix DNA-binding domain"/>
    <property type="match status" value="1"/>
</dbReference>
<dbReference type="Pfam" id="PF13384">
    <property type="entry name" value="HTH_23"/>
    <property type="match status" value="1"/>
</dbReference>
<keyword evidence="2" id="KW-1185">Reference proteome</keyword>
<dbReference type="EMBL" id="CP133270">
    <property type="protein sequence ID" value="WVX66766.1"/>
    <property type="molecule type" value="Genomic_DNA"/>
</dbReference>
<proteinExistence type="predicted"/>
<organism evidence="1 2">
    <name type="scientific">Candidatus Bealeia paramacronuclearis</name>
    <dbReference type="NCBI Taxonomy" id="1921001"/>
    <lineage>
        <taxon>Bacteria</taxon>
        <taxon>Pseudomonadati</taxon>
        <taxon>Pseudomonadota</taxon>
        <taxon>Alphaproteobacteria</taxon>
        <taxon>Holosporales</taxon>
        <taxon>Holosporaceae</taxon>
        <taxon>Candidatus Bealeia</taxon>
    </lineage>
</organism>